<dbReference type="Proteomes" id="UP000094707">
    <property type="component" value="Chromosome I"/>
</dbReference>
<dbReference type="GeneID" id="30411927"/>
<proteinExistence type="inferred from homology"/>
<keyword evidence="2 3" id="KW-0067">ATP-binding</keyword>
<evidence type="ECO:0000256" key="1">
    <source>
        <dbReference type="ARBA" id="ARBA00022741"/>
    </source>
</evidence>
<dbReference type="PATRIC" id="fig|129848.4.peg.1090"/>
<dbReference type="STRING" id="118062.MCBB_1082"/>
<dbReference type="Pfam" id="PF13207">
    <property type="entry name" value="AAA_17"/>
    <property type="match status" value="1"/>
</dbReference>
<evidence type="ECO:0000256" key="2">
    <source>
        <dbReference type="ARBA" id="ARBA00022840"/>
    </source>
</evidence>
<dbReference type="HAMAP" id="MF_01111">
    <property type="entry name" value="UPF0200"/>
    <property type="match status" value="1"/>
</dbReference>
<dbReference type="InterPro" id="IPR022970">
    <property type="entry name" value="NTP_hydrolase-rel"/>
</dbReference>
<dbReference type="PANTHER" id="PTHR41930:SF1">
    <property type="entry name" value="DEPHOSPHO-COA KINASE"/>
    <property type="match status" value="1"/>
</dbReference>
<sequence length="194" mass="22033">MKVIGVTGLPGSGKSVVSRVAKTLKIPIVRMGDVIRDEAEKRGSTPGEVAVKLREEHGEFVVAERCVESIKNLYNQDLNEKSSEKSSGNVDNVYMIEGIRSPYEVEIFRKNFKDFKVIAVHSTPKTRFKRLKKRMRDDDFVELSQFKKRDERELKFGIGNVIATADYMIVNEGPVKKLKNVVRGVLKNEMQNKS</sequence>
<dbReference type="Gene3D" id="3.40.50.300">
    <property type="entry name" value="P-loop containing nucleotide triphosphate hydrolases"/>
    <property type="match status" value="1"/>
</dbReference>
<comment type="similarity">
    <text evidence="3">Belongs to the UPF0200 family.</text>
</comment>
<evidence type="ECO:0000313" key="4">
    <source>
        <dbReference type="EMBL" id="SCG85641.1"/>
    </source>
</evidence>
<dbReference type="AlphaFoldDB" id="A0A1D3L1Y4"/>
<reference evidence="4 5" key="1">
    <citation type="submission" date="2016-08" db="EMBL/GenBank/DDBJ databases">
        <authorList>
            <person name="Seilhamer J.J."/>
        </authorList>
    </citation>
    <scope>NUCLEOTIDE SEQUENCE [LARGE SCALE GENOMIC DNA]</scope>
    <source>
        <strain evidence="4">Buetzberg</strain>
    </source>
</reference>
<organism evidence="4 5">
    <name type="scientific">Methanobacterium congolense</name>
    <dbReference type="NCBI Taxonomy" id="118062"/>
    <lineage>
        <taxon>Archaea</taxon>
        <taxon>Methanobacteriati</taxon>
        <taxon>Methanobacteriota</taxon>
        <taxon>Methanomada group</taxon>
        <taxon>Methanobacteria</taxon>
        <taxon>Methanobacteriales</taxon>
        <taxon>Methanobacteriaceae</taxon>
        <taxon>Methanobacterium</taxon>
    </lineage>
</organism>
<accession>A0A1D3L1Y4</accession>
<feature type="binding site" evidence="3">
    <location>
        <begin position="8"/>
        <end position="15"/>
    </location>
    <ligand>
        <name>ATP</name>
        <dbReference type="ChEBI" id="CHEBI:30616"/>
    </ligand>
</feature>
<keyword evidence="1 3" id="KW-0547">Nucleotide-binding</keyword>
<dbReference type="PANTHER" id="PTHR41930">
    <property type="entry name" value="UPF0200 PROTEIN MJ1399"/>
    <property type="match status" value="1"/>
</dbReference>
<dbReference type="GO" id="GO:0005524">
    <property type="term" value="F:ATP binding"/>
    <property type="evidence" value="ECO:0007669"/>
    <property type="project" value="UniProtKB-UniRule"/>
</dbReference>
<dbReference type="OrthoDB" id="85381at2157"/>
<dbReference type="InterPro" id="IPR027417">
    <property type="entry name" value="P-loop_NTPase"/>
</dbReference>
<evidence type="ECO:0000313" key="5">
    <source>
        <dbReference type="Proteomes" id="UP000094707"/>
    </source>
</evidence>
<dbReference type="RefSeq" id="WP_071906775.1">
    <property type="nucleotide sequence ID" value="NZ_LT607756.1"/>
</dbReference>
<dbReference type="EMBL" id="LT607756">
    <property type="protein sequence ID" value="SCG85641.1"/>
    <property type="molecule type" value="Genomic_DNA"/>
</dbReference>
<protein>
    <recommendedName>
        <fullName evidence="3">UPF0200 protein MCBB_1082</fullName>
    </recommendedName>
</protein>
<evidence type="ECO:0000256" key="3">
    <source>
        <dbReference type="HAMAP-Rule" id="MF_01111"/>
    </source>
</evidence>
<keyword evidence="5" id="KW-1185">Reference proteome</keyword>
<name>A0A1D3L1Y4_9EURY</name>
<dbReference type="SUPFAM" id="SSF52540">
    <property type="entry name" value="P-loop containing nucleoside triphosphate hydrolases"/>
    <property type="match status" value="1"/>
</dbReference>
<gene>
    <name evidence="4" type="ORF">MCBB_1082</name>
</gene>
<dbReference type="KEGG" id="mcub:MCBB_1082"/>